<evidence type="ECO:0000256" key="6">
    <source>
        <dbReference type="ARBA" id="ARBA00022989"/>
    </source>
</evidence>
<dbReference type="SUPFAM" id="SSF51126">
    <property type="entry name" value="Pectin lyase-like"/>
    <property type="match status" value="1"/>
</dbReference>
<comment type="subcellular location">
    <subcellularLocation>
        <location evidence="2">Cell membrane</location>
    </subcellularLocation>
    <subcellularLocation>
        <location evidence="1">Membrane</location>
        <topology evidence="1">Single-pass membrane protein</topology>
    </subcellularLocation>
</comment>
<evidence type="ECO:0000256" key="4">
    <source>
        <dbReference type="ARBA" id="ARBA00022692"/>
    </source>
</evidence>
<protein>
    <submittedName>
        <fullName evidence="10">Right handed beta helix region</fullName>
    </submittedName>
</protein>
<dbReference type="SMART" id="SM00710">
    <property type="entry name" value="PbH1"/>
    <property type="match status" value="5"/>
</dbReference>
<evidence type="ECO:0000259" key="9">
    <source>
        <dbReference type="PROSITE" id="PS51484"/>
    </source>
</evidence>
<dbReference type="SMART" id="SM01225">
    <property type="entry name" value="G8"/>
    <property type="match status" value="1"/>
</dbReference>
<evidence type="ECO:0000313" key="11">
    <source>
        <dbReference type="Proteomes" id="UP000192472"/>
    </source>
</evidence>
<keyword evidence="5" id="KW-0732">Signal</keyword>
<accession>A0A1W2GIA9</accession>
<dbReference type="RefSeq" id="WP_084373515.1">
    <property type="nucleotide sequence ID" value="NZ_FWYF01000003.1"/>
</dbReference>
<dbReference type="InterPro" id="IPR055401">
    <property type="entry name" value="CEMIP_beta-hel_dom"/>
</dbReference>
<dbReference type="STRING" id="692418.SAMN04488029_2864"/>
<keyword evidence="8" id="KW-0325">Glycoprotein</keyword>
<dbReference type="AlphaFoldDB" id="A0A1W2GIA9"/>
<sequence length="975" mass="108151">MKITLQIFLVLVFAESIYAQQSILVEIDDIVELEADAFRGELHWQQSSDQINWTDITNGNVSPFQVTVTVLPVFFRGKVDEEACDGSHYTEVIQVYGTEDLELWSDPNTWGEEGKPVAGDEVVIPKEKLILLDENTPELGGLTIEGLLTFDRQDLSLTSKWIVVNGILQVGTSDNPFRQKATITLNDQDTESDIMGMGTRGIMVMNGVLELHGATPDVIWTKINAHAESGATVLSLIEEVDWNVGDEIVIAPTDYYEAGFGASVTQRVSLSGVNEDQLNLADPLNAHRWGLLQYPVDDGMSLSSAGMVSPPVADTESTATPLVLDERAEVGHLTRNIVIQSPDDDRWQSEGFGVHTMIMPNGTAHVEGVEFKRAGQAGRLRRYPFHWHMLSYEGTETFADANGQYFNGNTINSSANRGIVIHGTNGVEVRDNIVYDVRGHGVFTEDAIERRNIIDGNLVLHVRNPATGSQLMQHEVGSFGSSGFWIANPDNTVTNNIAADCQTFGFWLAFPLQPFGLGAQVLADDGLLLRPNRLLFGVFDNNTAHSNKNDGLHLDDPQSDDEGNTFPLQYWSSTTGRADINDTEGLSRFTLARFKTWKNMDNGSWDRGVWTDMIEFVSADNCGRFFAGSGAEGVIERGLIVGTSLNFMMNGTGRPEIADFQFNASSAPTAFATYHSAFSMKNNILVNFEVTEHDRAGVFASDDYYLRAVDKGMVRNTNNLMINSHPGVKLQSTGTYFTLASALWDPYGFWGPEENYFVYDVPFLTYGKEIHLVELGTEVAGGVSVAGPFYGFAAFVLHGVGNTPPQTSPDADIMALHVDRYELDDLELSTVVGTWEVDAAESNWTLQHMRDFATTPDGLYVLTFPGEDDPTDFLVEVESMIETTDTQVIGIQYDGNIDPVVYIQQERNPNNFEGYEQLESLTQVIDSEGETWWQDKTNNRVWVKIQGGRWEENEFDTGFERVTNETMQLKIRPAD</sequence>
<gene>
    <name evidence="10" type="ORF">SAMN04488029_2864</name>
</gene>
<keyword evidence="7" id="KW-0472">Membrane</keyword>
<dbReference type="EMBL" id="FWYF01000003">
    <property type="protein sequence ID" value="SMD36377.1"/>
    <property type="molecule type" value="Genomic_DNA"/>
</dbReference>
<dbReference type="OrthoDB" id="2985529at2"/>
<dbReference type="PANTHER" id="PTHR46769:SF2">
    <property type="entry name" value="FIBROCYSTIN-L ISOFORM 2 PRECURSOR-RELATED"/>
    <property type="match status" value="1"/>
</dbReference>
<evidence type="ECO:0000256" key="7">
    <source>
        <dbReference type="ARBA" id="ARBA00023136"/>
    </source>
</evidence>
<dbReference type="Gene3D" id="2.160.20.10">
    <property type="entry name" value="Single-stranded right-handed beta-helix, Pectin lyase-like"/>
    <property type="match status" value="1"/>
</dbReference>
<dbReference type="InterPro" id="IPR006626">
    <property type="entry name" value="PbH1"/>
</dbReference>
<dbReference type="InterPro" id="IPR012334">
    <property type="entry name" value="Pectin_lyas_fold"/>
</dbReference>
<keyword evidence="11" id="KW-1185">Reference proteome</keyword>
<evidence type="ECO:0000256" key="5">
    <source>
        <dbReference type="ARBA" id="ARBA00022729"/>
    </source>
</evidence>
<organism evidence="10 11">
    <name type="scientific">Reichenbachiella faecimaris</name>
    <dbReference type="NCBI Taxonomy" id="692418"/>
    <lineage>
        <taxon>Bacteria</taxon>
        <taxon>Pseudomonadati</taxon>
        <taxon>Bacteroidota</taxon>
        <taxon>Cytophagia</taxon>
        <taxon>Cytophagales</taxon>
        <taxon>Reichenbachiellaceae</taxon>
        <taxon>Reichenbachiella</taxon>
    </lineage>
</organism>
<keyword evidence="6" id="KW-1133">Transmembrane helix</keyword>
<keyword evidence="4" id="KW-0812">Transmembrane</keyword>
<dbReference type="InterPro" id="IPR011050">
    <property type="entry name" value="Pectin_lyase_fold/virulence"/>
</dbReference>
<dbReference type="PANTHER" id="PTHR46769">
    <property type="entry name" value="POLYCYSTIC KIDNEY AND HEPATIC DISEASE 1 (AUTOSOMAL RECESSIVE)-LIKE 1"/>
    <property type="match status" value="1"/>
</dbReference>
<evidence type="ECO:0000313" key="10">
    <source>
        <dbReference type="EMBL" id="SMD36377.1"/>
    </source>
</evidence>
<reference evidence="10 11" key="1">
    <citation type="submission" date="2017-04" db="EMBL/GenBank/DDBJ databases">
        <authorList>
            <person name="Afonso C.L."/>
            <person name="Miller P.J."/>
            <person name="Scott M.A."/>
            <person name="Spackman E."/>
            <person name="Goraichik I."/>
            <person name="Dimitrov K.M."/>
            <person name="Suarez D.L."/>
            <person name="Swayne D.E."/>
        </authorList>
    </citation>
    <scope>NUCLEOTIDE SEQUENCE [LARGE SCALE GENOMIC DNA]</scope>
    <source>
        <strain evidence="10 11">DSM 26133</strain>
    </source>
</reference>
<dbReference type="InterPro" id="IPR019316">
    <property type="entry name" value="G8_domain"/>
</dbReference>
<evidence type="ECO:0000256" key="1">
    <source>
        <dbReference type="ARBA" id="ARBA00004167"/>
    </source>
</evidence>
<keyword evidence="3" id="KW-1003">Cell membrane</keyword>
<dbReference type="PROSITE" id="PS51484">
    <property type="entry name" value="G8"/>
    <property type="match status" value="1"/>
</dbReference>
<dbReference type="GO" id="GO:0005886">
    <property type="term" value="C:plasma membrane"/>
    <property type="evidence" value="ECO:0007669"/>
    <property type="project" value="UniProtKB-SubCell"/>
</dbReference>
<dbReference type="Pfam" id="PF10162">
    <property type="entry name" value="G8"/>
    <property type="match status" value="1"/>
</dbReference>
<dbReference type="Pfam" id="PF24606">
    <property type="entry name" value="CEMIP_beta-hel"/>
    <property type="match status" value="1"/>
</dbReference>
<name>A0A1W2GIA9_REIFA</name>
<evidence type="ECO:0000256" key="2">
    <source>
        <dbReference type="ARBA" id="ARBA00004236"/>
    </source>
</evidence>
<feature type="domain" description="G8" evidence="9">
    <location>
        <begin position="108"/>
        <end position="225"/>
    </location>
</feature>
<evidence type="ECO:0000256" key="3">
    <source>
        <dbReference type="ARBA" id="ARBA00022475"/>
    </source>
</evidence>
<proteinExistence type="predicted"/>
<evidence type="ECO:0000256" key="8">
    <source>
        <dbReference type="ARBA" id="ARBA00023180"/>
    </source>
</evidence>
<dbReference type="Proteomes" id="UP000192472">
    <property type="component" value="Unassembled WGS sequence"/>
</dbReference>
<dbReference type="InterPro" id="IPR052387">
    <property type="entry name" value="Fibrocystin"/>
</dbReference>